<evidence type="ECO:0000256" key="1">
    <source>
        <dbReference type="ARBA" id="ARBA00023125"/>
    </source>
</evidence>
<keyword evidence="6" id="KW-1185">Reference proteome</keyword>
<evidence type="ECO:0000259" key="4">
    <source>
        <dbReference type="PROSITE" id="PS51755"/>
    </source>
</evidence>
<dbReference type="CDD" id="cd00383">
    <property type="entry name" value="trans_reg_C"/>
    <property type="match status" value="1"/>
</dbReference>
<dbReference type="Gene3D" id="1.10.10.10">
    <property type="entry name" value="Winged helix-like DNA-binding domain superfamily/Winged helix DNA-binding domain"/>
    <property type="match status" value="1"/>
</dbReference>
<dbReference type="Pfam" id="PF00486">
    <property type="entry name" value="Trans_reg_C"/>
    <property type="match status" value="1"/>
</dbReference>
<feature type="transmembrane region" description="Helical" evidence="3">
    <location>
        <begin position="253"/>
        <end position="277"/>
    </location>
</feature>
<evidence type="ECO:0000313" key="6">
    <source>
        <dbReference type="Proteomes" id="UP000236728"/>
    </source>
</evidence>
<dbReference type="SUPFAM" id="SSF46894">
    <property type="entry name" value="C-terminal effector domain of the bipartite response regulators"/>
    <property type="match status" value="1"/>
</dbReference>
<evidence type="ECO:0000313" key="5">
    <source>
        <dbReference type="EMBL" id="SEG00515.1"/>
    </source>
</evidence>
<keyword evidence="1 2" id="KW-0238">DNA-binding</keyword>
<dbReference type="GO" id="GO:0006355">
    <property type="term" value="P:regulation of DNA-templated transcription"/>
    <property type="evidence" value="ECO:0007669"/>
    <property type="project" value="InterPro"/>
</dbReference>
<feature type="transmembrane region" description="Helical" evidence="3">
    <location>
        <begin position="289"/>
        <end position="307"/>
    </location>
</feature>
<evidence type="ECO:0000256" key="3">
    <source>
        <dbReference type="SAM" id="Phobius"/>
    </source>
</evidence>
<dbReference type="PROSITE" id="PS51755">
    <property type="entry name" value="OMPR_PHOB"/>
    <property type="match status" value="1"/>
</dbReference>
<sequence>MGITVGRIVPHGARCGGCVVCGEISHVCTGYAAAWLEYTGWNEMDATTPASTAASATPGRYRFGLFEADLAAGELRRQGMRIKLHAQPFALLGMLLARPNEVLTREDICRELWPDGTFVDYEHGVNSAVNRLREALGDKAANPRFVETVARRGYRFVAPVERLDASLKAPVADEAGDAVPLADARGPHSEAVTAGVLAAMLSQPEDLPTASSRVVQTLFLLLQLMYLGFYVGALGNLGEISQLLSELPHPAAIYFVLVATAAMMIPMRAFLLSAVLMRAPRLRGKYLRLWPVLLLADALWSLSPFLLLNHINFGLALACTALLLYAPFAQRSLMLMLTREPAIPTAQQPK</sequence>
<accession>A0A1H5WMI5</accession>
<dbReference type="InterPro" id="IPR036388">
    <property type="entry name" value="WH-like_DNA-bd_sf"/>
</dbReference>
<keyword evidence="3" id="KW-0472">Membrane</keyword>
<reference evidence="5 6" key="1">
    <citation type="submission" date="2016-10" db="EMBL/GenBank/DDBJ databases">
        <authorList>
            <person name="de Groot N.N."/>
        </authorList>
    </citation>
    <scope>NUCLEOTIDE SEQUENCE [LARGE SCALE GENOMIC DNA]</scope>
    <source>
        <strain evidence="5 6">DSM 22489</strain>
    </source>
</reference>
<feature type="domain" description="OmpR/PhoB-type" evidence="4">
    <location>
        <begin position="58"/>
        <end position="158"/>
    </location>
</feature>
<dbReference type="SMART" id="SM00862">
    <property type="entry name" value="Trans_reg_C"/>
    <property type="match status" value="1"/>
</dbReference>
<organism evidence="5 6">
    <name type="scientific">Bryocella elongata</name>
    <dbReference type="NCBI Taxonomy" id="863522"/>
    <lineage>
        <taxon>Bacteria</taxon>
        <taxon>Pseudomonadati</taxon>
        <taxon>Acidobacteriota</taxon>
        <taxon>Terriglobia</taxon>
        <taxon>Terriglobales</taxon>
        <taxon>Acidobacteriaceae</taxon>
        <taxon>Bryocella</taxon>
    </lineage>
</organism>
<dbReference type="GO" id="GO:0003677">
    <property type="term" value="F:DNA binding"/>
    <property type="evidence" value="ECO:0007669"/>
    <property type="project" value="UniProtKB-UniRule"/>
</dbReference>
<protein>
    <submittedName>
        <fullName evidence="5">DNA-binding winged helix-turn-helix (WHTH) domain-containing protein</fullName>
    </submittedName>
</protein>
<name>A0A1H5WMI5_9BACT</name>
<dbReference type="Proteomes" id="UP000236728">
    <property type="component" value="Unassembled WGS sequence"/>
</dbReference>
<dbReference type="AlphaFoldDB" id="A0A1H5WMI5"/>
<proteinExistence type="predicted"/>
<feature type="transmembrane region" description="Helical" evidence="3">
    <location>
        <begin position="313"/>
        <end position="329"/>
    </location>
</feature>
<evidence type="ECO:0000256" key="2">
    <source>
        <dbReference type="PROSITE-ProRule" id="PRU01091"/>
    </source>
</evidence>
<dbReference type="InterPro" id="IPR016032">
    <property type="entry name" value="Sig_transdc_resp-reg_C-effctor"/>
</dbReference>
<keyword evidence="3" id="KW-1133">Transmembrane helix</keyword>
<dbReference type="GO" id="GO:0000160">
    <property type="term" value="P:phosphorelay signal transduction system"/>
    <property type="evidence" value="ECO:0007669"/>
    <property type="project" value="InterPro"/>
</dbReference>
<dbReference type="EMBL" id="FNVA01000002">
    <property type="protein sequence ID" value="SEG00515.1"/>
    <property type="molecule type" value="Genomic_DNA"/>
</dbReference>
<gene>
    <name evidence="5" type="ORF">SAMN05421819_1649</name>
</gene>
<dbReference type="InterPro" id="IPR001867">
    <property type="entry name" value="OmpR/PhoB-type_DNA-bd"/>
</dbReference>
<feature type="transmembrane region" description="Helical" evidence="3">
    <location>
        <begin position="214"/>
        <end position="233"/>
    </location>
</feature>
<feature type="DNA-binding region" description="OmpR/PhoB-type" evidence="2">
    <location>
        <begin position="58"/>
        <end position="158"/>
    </location>
</feature>
<keyword evidence="3" id="KW-0812">Transmembrane</keyword>